<comment type="caution">
    <text evidence="2">The sequence shown here is derived from an EMBL/GenBank/DDBJ whole genome shotgun (WGS) entry which is preliminary data.</text>
</comment>
<dbReference type="Proteomes" id="UP000527616">
    <property type="component" value="Unassembled WGS sequence"/>
</dbReference>
<reference evidence="2 3" key="1">
    <citation type="submission" date="2020-07" db="EMBL/GenBank/DDBJ databases">
        <title>Sequencing the genomes of 1000 actinobacteria strains.</title>
        <authorList>
            <person name="Klenk H.-P."/>
        </authorList>
    </citation>
    <scope>NUCLEOTIDE SEQUENCE [LARGE SCALE GENOMIC DNA]</scope>
    <source>
        <strain evidence="2 3">DSM 103164</strain>
    </source>
</reference>
<sequence>MTREGLGDVDCAEALRRMQEFLDTELDGASVDAIRAHLEACEPCLENFDTEDALKRLVHRCCGASGISAPESLRVRIVSRTVRFRAN</sequence>
<name>A0A7Z0D6F3_9ACTN</name>
<dbReference type="InterPro" id="IPR024020">
    <property type="entry name" value="Anit_sigma_mycothiol_RsrA"/>
</dbReference>
<protein>
    <submittedName>
        <fullName evidence="2">Anti-sigma factor (TIGR02949 family)</fullName>
    </submittedName>
</protein>
<feature type="domain" description="Putative zinc-finger" evidence="1">
    <location>
        <begin position="11"/>
        <end position="44"/>
    </location>
</feature>
<accession>A0A7Z0D6F3</accession>
<gene>
    <name evidence="2" type="ORF">GGQ54_000303</name>
</gene>
<evidence type="ECO:0000259" key="1">
    <source>
        <dbReference type="Pfam" id="PF13490"/>
    </source>
</evidence>
<dbReference type="Pfam" id="PF13490">
    <property type="entry name" value="zf-HC2"/>
    <property type="match status" value="1"/>
</dbReference>
<dbReference type="InterPro" id="IPR027383">
    <property type="entry name" value="Znf_put"/>
</dbReference>
<dbReference type="AlphaFoldDB" id="A0A7Z0D6F3"/>
<proteinExistence type="predicted"/>
<keyword evidence="3" id="KW-1185">Reference proteome</keyword>
<dbReference type="EMBL" id="JACBZS010000001">
    <property type="protein sequence ID" value="NYI69743.1"/>
    <property type="molecule type" value="Genomic_DNA"/>
</dbReference>
<dbReference type="NCBIfam" id="TIGR03988">
    <property type="entry name" value="antisig_RsrA"/>
    <property type="match status" value="1"/>
</dbReference>
<dbReference type="RefSeq" id="WP_179443775.1">
    <property type="nucleotide sequence ID" value="NZ_JACBZS010000001.1"/>
</dbReference>
<evidence type="ECO:0000313" key="2">
    <source>
        <dbReference type="EMBL" id="NYI69743.1"/>
    </source>
</evidence>
<organism evidence="2 3">
    <name type="scientific">Naumannella cuiyingiana</name>
    <dbReference type="NCBI Taxonomy" id="1347891"/>
    <lineage>
        <taxon>Bacteria</taxon>
        <taxon>Bacillati</taxon>
        <taxon>Actinomycetota</taxon>
        <taxon>Actinomycetes</taxon>
        <taxon>Propionibacteriales</taxon>
        <taxon>Propionibacteriaceae</taxon>
        <taxon>Naumannella</taxon>
    </lineage>
</organism>
<evidence type="ECO:0000313" key="3">
    <source>
        <dbReference type="Proteomes" id="UP000527616"/>
    </source>
</evidence>